<dbReference type="PANTHER" id="PTHR35010">
    <property type="entry name" value="BLL4672 PROTEIN-RELATED"/>
    <property type="match status" value="1"/>
</dbReference>
<dbReference type="GO" id="GO:0003677">
    <property type="term" value="F:DNA binding"/>
    <property type="evidence" value="ECO:0007669"/>
    <property type="project" value="InterPro"/>
</dbReference>
<proteinExistence type="predicted"/>
<dbReference type="InterPro" id="IPR041413">
    <property type="entry name" value="MLTR_LBD"/>
</dbReference>
<dbReference type="Pfam" id="PF17765">
    <property type="entry name" value="MLTR_LBD"/>
    <property type="match status" value="1"/>
</dbReference>
<comment type="caution">
    <text evidence="3">The sequence shown here is derived from an EMBL/GenBank/DDBJ whole genome shotgun (WGS) entry which is preliminary data.</text>
</comment>
<dbReference type="CDD" id="cd00093">
    <property type="entry name" value="HTH_XRE"/>
    <property type="match status" value="1"/>
</dbReference>
<dbReference type="InterPro" id="IPR010982">
    <property type="entry name" value="Lambda_DNA-bd_dom_sf"/>
</dbReference>
<reference evidence="3 4" key="1">
    <citation type="submission" date="2019-12" db="EMBL/GenBank/DDBJ databases">
        <title>Whole genome shotgun sequence of Streptomyces caniferus NBRC 15389.</title>
        <authorList>
            <person name="Ichikawa N."/>
            <person name="Kimura A."/>
            <person name="Kitahashi Y."/>
            <person name="Komaki H."/>
            <person name="Tamura T."/>
        </authorList>
    </citation>
    <scope>NUCLEOTIDE SEQUENCE [LARGE SCALE GENOMIC DNA]</scope>
    <source>
        <strain evidence="3 4">NBRC 15389</strain>
    </source>
</reference>
<evidence type="ECO:0000259" key="2">
    <source>
        <dbReference type="PROSITE" id="PS50943"/>
    </source>
</evidence>
<dbReference type="EMBL" id="BLIN01000002">
    <property type="protein sequence ID" value="GFE04963.1"/>
    <property type="molecule type" value="Genomic_DNA"/>
</dbReference>
<dbReference type="SMART" id="SM00530">
    <property type="entry name" value="HTH_XRE"/>
    <property type="match status" value="1"/>
</dbReference>
<dbReference type="RefSeq" id="WP_159470697.1">
    <property type="nucleotide sequence ID" value="NZ_BAAATH010000003.1"/>
</dbReference>
<organism evidence="3 4">
    <name type="scientific">Streptomyces caniferus</name>
    <dbReference type="NCBI Taxonomy" id="285557"/>
    <lineage>
        <taxon>Bacteria</taxon>
        <taxon>Bacillati</taxon>
        <taxon>Actinomycetota</taxon>
        <taxon>Actinomycetes</taxon>
        <taxon>Kitasatosporales</taxon>
        <taxon>Streptomycetaceae</taxon>
        <taxon>Streptomyces</taxon>
    </lineage>
</organism>
<accession>A0A640S0P3</accession>
<dbReference type="Proteomes" id="UP000435837">
    <property type="component" value="Unassembled WGS sequence"/>
</dbReference>
<evidence type="ECO:0000256" key="1">
    <source>
        <dbReference type="SAM" id="MobiDB-lite"/>
    </source>
</evidence>
<dbReference type="OrthoDB" id="3542608at2"/>
<dbReference type="PROSITE" id="PS50943">
    <property type="entry name" value="HTH_CROC1"/>
    <property type="match status" value="1"/>
</dbReference>
<sequence>MAADNALGEFLKARRGRVPPSHADLPAHGRRRVAGLRRDELAQLAGISEPYLTRLEQGVDRHPSPQVLRALARALELDADASAHLFTLAGPGPVRPSESEVAPDVHQLLDGWTGTPVYVRNRRFDVLAANKWARALAPMYEPGHNLARDMFLVPGTRRLFPDWPEIAARTAAALRAEADPRDPRTARLVAGLKADDDFRSLWARHDARPSRDELKRFVHPVVGELALRRQALTVGGAEQQVIIVYQAVPESPSASALSRLLRHPALTPGGDSLSSSSAWQAGSARGRSGQGSAHYGHARHGAGP</sequence>
<feature type="region of interest" description="Disordered" evidence="1">
    <location>
        <begin position="268"/>
        <end position="304"/>
    </location>
</feature>
<dbReference type="InterPro" id="IPR001387">
    <property type="entry name" value="Cro/C1-type_HTH"/>
</dbReference>
<dbReference type="Pfam" id="PF13560">
    <property type="entry name" value="HTH_31"/>
    <property type="match status" value="1"/>
</dbReference>
<name>A0A640S0P3_9ACTN</name>
<feature type="domain" description="HTH cro/C1-type" evidence="2">
    <location>
        <begin position="31"/>
        <end position="82"/>
    </location>
</feature>
<protein>
    <submittedName>
        <fullName evidence="3">Transcriptional regulator</fullName>
    </submittedName>
</protein>
<evidence type="ECO:0000313" key="4">
    <source>
        <dbReference type="Proteomes" id="UP000435837"/>
    </source>
</evidence>
<dbReference type="Gene3D" id="1.10.260.40">
    <property type="entry name" value="lambda repressor-like DNA-binding domains"/>
    <property type="match status" value="1"/>
</dbReference>
<dbReference type="AlphaFoldDB" id="A0A640S0P3"/>
<dbReference type="Gene3D" id="3.30.450.180">
    <property type="match status" value="1"/>
</dbReference>
<dbReference type="SUPFAM" id="SSF47413">
    <property type="entry name" value="lambda repressor-like DNA-binding domains"/>
    <property type="match status" value="1"/>
</dbReference>
<feature type="compositionally biased region" description="Low complexity" evidence="1">
    <location>
        <begin position="268"/>
        <end position="293"/>
    </location>
</feature>
<evidence type="ECO:0000313" key="3">
    <source>
        <dbReference type="EMBL" id="GFE04963.1"/>
    </source>
</evidence>
<gene>
    <name evidence="3" type="ORF">Scani_12310</name>
</gene>
<dbReference type="PANTHER" id="PTHR35010:SF2">
    <property type="entry name" value="BLL4672 PROTEIN"/>
    <property type="match status" value="1"/>
</dbReference>